<organism evidence="1 2">
    <name type="scientific">Coniosporium tulheliwenetii</name>
    <dbReference type="NCBI Taxonomy" id="3383036"/>
    <lineage>
        <taxon>Eukaryota</taxon>
        <taxon>Fungi</taxon>
        <taxon>Dikarya</taxon>
        <taxon>Ascomycota</taxon>
        <taxon>Pezizomycotina</taxon>
        <taxon>Dothideomycetes</taxon>
        <taxon>Dothideomycetes incertae sedis</taxon>
        <taxon>Coniosporium</taxon>
    </lineage>
</organism>
<protein>
    <submittedName>
        <fullName evidence="1">Uncharacterized protein</fullName>
    </submittedName>
</protein>
<sequence>MPLGRRNCILLGDVLVIIDGALQASAWSVPQMIVARIICGFGIGFISCSVPTYMAEMSIENKERGPEVAFQCIFLVWGCAFVYWVDFGLTRMDNQLSWRFPIALQCTFALLSAIGMFLLPDTPRWYYAKGRLAEGDDVLARLHDCPIDDVAVQEMKEAILASLKLEEKEENKFNIMDLFWDRSDLRVGRRIRISFMILAMQQMMGINLSVYYSTLIFAQVGLSPFLAQLLAAVMNTLFASGTIPLVFTIERFGRRPILMWSAVGLTICMTIFVSMIGAPNPTLTMQWVAVASVIVYNFIFGYGWIGVCWLYGPEIAPLKFRYVGGASGAFGEWLFSFITVFAGGIALQNVGWKIWLWMLLPCAAAVPFVYFMCPETTGKSLEEIDLVFAKESVKNLALANEIIAHQHGHDEKQEVFHREKV</sequence>
<accession>A0ACC2YJK0</accession>
<dbReference type="EMBL" id="JAPDRP010000027">
    <property type="protein sequence ID" value="KAJ9635385.1"/>
    <property type="molecule type" value="Genomic_DNA"/>
</dbReference>
<comment type="caution">
    <text evidence="1">The sequence shown here is derived from an EMBL/GenBank/DDBJ whole genome shotgun (WGS) entry which is preliminary data.</text>
</comment>
<keyword evidence="2" id="KW-1185">Reference proteome</keyword>
<gene>
    <name evidence="1" type="ORF">H2199_008388</name>
</gene>
<dbReference type="Proteomes" id="UP001172680">
    <property type="component" value="Unassembled WGS sequence"/>
</dbReference>
<evidence type="ECO:0000313" key="1">
    <source>
        <dbReference type="EMBL" id="KAJ9635385.1"/>
    </source>
</evidence>
<reference evidence="1" key="1">
    <citation type="submission" date="2022-10" db="EMBL/GenBank/DDBJ databases">
        <title>Culturing micro-colonial fungi from biological soil crusts in the Mojave desert and describing Neophaeococcomyces mojavensis, and introducing the new genera and species Taxawa tesnikishii.</title>
        <authorList>
            <person name="Kurbessoian T."/>
            <person name="Stajich J.E."/>
        </authorList>
    </citation>
    <scope>NUCLEOTIDE SEQUENCE</scope>
    <source>
        <strain evidence="1">JES_115</strain>
    </source>
</reference>
<name>A0ACC2YJK0_9PEZI</name>
<proteinExistence type="predicted"/>
<evidence type="ECO:0000313" key="2">
    <source>
        <dbReference type="Proteomes" id="UP001172680"/>
    </source>
</evidence>